<proteinExistence type="predicted"/>
<feature type="compositionally biased region" description="Basic residues" evidence="1">
    <location>
        <begin position="1"/>
        <end position="11"/>
    </location>
</feature>
<organism evidence="2">
    <name type="scientific">Nymphaea colorata</name>
    <name type="common">pocket water lily</name>
    <dbReference type="NCBI Taxonomy" id="210225"/>
    <lineage>
        <taxon>Eukaryota</taxon>
        <taxon>Viridiplantae</taxon>
        <taxon>Streptophyta</taxon>
        <taxon>Embryophyta</taxon>
        <taxon>Tracheophyta</taxon>
        <taxon>Spermatophyta</taxon>
        <taxon>Magnoliopsida</taxon>
        <taxon>Nymphaeales</taxon>
        <taxon>Nymphaeaceae</taxon>
        <taxon>Nymphaea</taxon>
    </lineage>
</organism>
<dbReference type="Gramene" id="NC4G0270200.1">
    <property type="protein sequence ID" value="NC4G0270200.1:cds"/>
    <property type="gene ID" value="NC4G0270200"/>
</dbReference>
<evidence type="ECO:0000313" key="2">
    <source>
        <dbReference type="EMBL" id="VVW21604.1"/>
    </source>
</evidence>
<gene>
    <name evidence="2" type="ORF">NYM_LOCUS18645</name>
</gene>
<feature type="compositionally biased region" description="Gly residues" evidence="1">
    <location>
        <begin position="15"/>
        <end position="24"/>
    </location>
</feature>
<dbReference type="AlphaFoldDB" id="A0A5K1C2E5"/>
<sequence>MRRPQHLRRREGKAGGKGKSGGGFCAPSPSFSSSPLPAEVPRWLLRSGRETGGEPGHRAPARQMGRAGPPFGWTGPAILRARPGLQARRAGPARPGPIPTPT</sequence>
<name>A0A5K1C2E5_9MAGN</name>
<dbReference type="EMBL" id="LR721782">
    <property type="protein sequence ID" value="VVW21604.1"/>
    <property type="molecule type" value="Genomic_DNA"/>
</dbReference>
<accession>A0A5K1C2E5</accession>
<protein>
    <submittedName>
        <fullName evidence="2">Uncharacterized protein</fullName>
    </submittedName>
</protein>
<feature type="compositionally biased region" description="Basic and acidic residues" evidence="1">
    <location>
        <begin position="47"/>
        <end position="57"/>
    </location>
</feature>
<feature type="compositionally biased region" description="Low complexity" evidence="1">
    <location>
        <begin position="80"/>
        <end position="93"/>
    </location>
</feature>
<feature type="region of interest" description="Disordered" evidence="1">
    <location>
        <begin position="1"/>
        <end position="102"/>
    </location>
</feature>
<evidence type="ECO:0000256" key="1">
    <source>
        <dbReference type="SAM" id="MobiDB-lite"/>
    </source>
</evidence>
<feature type="compositionally biased region" description="Low complexity" evidence="1">
    <location>
        <begin position="27"/>
        <end position="37"/>
    </location>
</feature>
<reference evidence="2" key="1">
    <citation type="submission" date="2019-09" db="EMBL/GenBank/DDBJ databases">
        <authorList>
            <person name="Zhang L."/>
        </authorList>
    </citation>
    <scope>NUCLEOTIDE SEQUENCE</scope>
</reference>